<proteinExistence type="inferred from homology"/>
<dbReference type="InterPro" id="IPR006042">
    <property type="entry name" value="Xan_ur_permease"/>
</dbReference>
<feature type="transmembrane region" description="Helical" evidence="8">
    <location>
        <begin position="277"/>
        <end position="295"/>
    </location>
</feature>
<dbReference type="AlphaFoldDB" id="A0A2V3IRK3"/>
<feature type="transmembrane region" description="Helical" evidence="8">
    <location>
        <begin position="430"/>
        <end position="450"/>
    </location>
</feature>
<feature type="transmembrane region" description="Helical" evidence="8">
    <location>
        <begin position="181"/>
        <end position="201"/>
    </location>
</feature>
<dbReference type="GO" id="GO:0042907">
    <property type="term" value="F:xanthine transmembrane transporter activity"/>
    <property type="evidence" value="ECO:0007669"/>
    <property type="project" value="TreeGrafter"/>
</dbReference>
<dbReference type="InterPro" id="IPR006043">
    <property type="entry name" value="NCS2"/>
</dbReference>
<dbReference type="Proteomes" id="UP000247409">
    <property type="component" value="Unassembled WGS sequence"/>
</dbReference>
<evidence type="ECO:0000256" key="6">
    <source>
        <dbReference type="ARBA" id="ARBA00023136"/>
    </source>
</evidence>
<evidence type="ECO:0000256" key="1">
    <source>
        <dbReference type="ARBA" id="ARBA00004141"/>
    </source>
</evidence>
<comment type="caution">
    <text evidence="9">The sequence shown here is derived from an EMBL/GenBank/DDBJ whole genome shotgun (WGS) entry which is preliminary data.</text>
</comment>
<dbReference type="PROSITE" id="PS01116">
    <property type="entry name" value="XANTH_URACIL_PERMASE"/>
    <property type="match status" value="1"/>
</dbReference>
<name>A0A2V3IRK3_9FLOR</name>
<comment type="subcellular location">
    <subcellularLocation>
        <location evidence="1">Membrane</location>
        <topology evidence="1">Multi-pass membrane protein</topology>
    </subcellularLocation>
</comment>
<keyword evidence="3" id="KW-0813">Transport</keyword>
<organism evidence="9 10">
    <name type="scientific">Gracilariopsis chorda</name>
    <dbReference type="NCBI Taxonomy" id="448386"/>
    <lineage>
        <taxon>Eukaryota</taxon>
        <taxon>Rhodophyta</taxon>
        <taxon>Florideophyceae</taxon>
        <taxon>Rhodymeniophycidae</taxon>
        <taxon>Gracilariales</taxon>
        <taxon>Gracilariaceae</taxon>
        <taxon>Gracilariopsis</taxon>
    </lineage>
</organism>
<feature type="transmembrane region" description="Helical" evidence="8">
    <location>
        <begin position="137"/>
        <end position="161"/>
    </location>
</feature>
<protein>
    <submittedName>
        <fullName evidence="9">Putative purine permease</fullName>
    </submittedName>
</protein>
<feature type="transmembrane region" description="Helical" evidence="8">
    <location>
        <begin position="74"/>
        <end position="99"/>
    </location>
</feature>
<feature type="transmembrane region" description="Helical" evidence="8">
    <location>
        <begin position="315"/>
        <end position="338"/>
    </location>
</feature>
<feature type="transmembrane region" description="Helical" evidence="8">
    <location>
        <begin position="213"/>
        <end position="235"/>
    </location>
</feature>
<evidence type="ECO:0000256" key="2">
    <source>
        <dbReference type="ARBA" id="ARBA00008821"/>
    </source>
</evidence>
<dbReference type="GO" id="GO:0005886">
    <property type="term" value="C:plasma membrane"/>
    <property type="evidence" value="ECO:0007669"/>
    <property type="project" value="TreeGrafter"/>
</dbReference>
<dbReference type="OrthoDB" id="1641903at2759"/>
<sequence>MSAPSQPHAPTPPPPSPPAPLPQSPPAPQSRNLVDVVFGDYDYTALCMPRIPCTPSWRTATPSIFFSVNERLPIVVGLLMGFQHALAMVAGIITVPRLLAIDLSLEASDRAYLTSSALTISGLMTLIQIMRFRLFKGYWIGTGLLSMSGVSFTFLPIAQAMFATLRDSDFCQDGVPCPDAYGRWLGTVMVGSLVEIALSFIPHHTLRKAFPPVVTGTTVLIIGTSLIKVGLFNWRGGQAPQQFPAGHARWIGLGFFVFSIIILTELFGSPFMRNTQVMIGLIAGIVLSAALGYLNTQSIADAPLFTFPLVRRFKLGFYGPALIPVMIAFAISAVEAIGDVTASCEVSRVETEGEQFESRIQGGLLADGLNSLLAALLTSSPTITFSQNNGVISMTRTASRLAGVWGAMWLIVMGVIGKLGGVFVALPEAVLGGMTTFLFASVAVSGLRILSGVQWDRRMRFILTASLGLGLGVEMVDDVFTEFIPPAKNEVVEYLRQGVVMIVDTGYSIGTITAVVLNLILPEEGADVSSSDFKKMKLMRRDLDMDTMESGEQSD</sequence>
<evidence type="ECO:0000313" key="9">
    <source>
        <dbReference type="EMBL" id="PXF44752.1"/>
    </source>
</evidence>
<dbReference type="PANTHER" id="PTHR42810">
    <property type="entry name" value="PURINE PERMEASE C1399.01C-RELATED"/>
    <property type="match status" value="1"/>
</dbReference>
<dbReference type="STRING" id="448386.A0A2V3IRK3"/>
<evidence type="ECO:0000256" key="8">
    <source>
        <dbReference type="SAM" id="Phobius"/>
    </source>
</evidence>
<feature type="transmembrane region" description="Helical" evidence="8">
    <location>
        <begin position="247"/>
        <end position="268"/>
    </location>
</feature>
<evidence type="ECO:0000256" key="5">
    <source>
        <dbReference type="ARBA" id="ARBA00022989"/>
    </source>
</evidence>
<keyword evidence="4 8" id="KW-0812">Transmembrane</keyword>
<feature type="transmembrane region" description="Helical" evidence="8">
    <location>
        <begin position="111"/>
        <end position="130"/>
    </location>
</feature>
<gene>
    <name evidence="9" type="ORF">BWQ96_05511</name>
</gene>
<dbReference type="EMBL" id="NBIV01000082">
    <property type="protein sequence ID" value="PXF44752.1"/>
    <property type="molecule type" value="Genomic_DNA"/>
</dbReference>
<keyword evidence="10" id="KW-1185">Reference proteome</keyword>
<dbReference type="NCBIfam" id="NF037981">
    <property type="entry name" value="NCS2_1"/>
    <property type="match status" value="1"/>
</dbReference>
<dbReference type="Pfam" id="PF00860">
    <property type="entry name" value="Xan_ur_permease"/>
    <property type="match status" value="1"/>
</dbReference>
<evidence type="ECO:0000256" key="3">
    <source>
        <dbReference type="ARBA" id="ARBA00022448"/>
    </source>
</evidence>
<evidence type="ECO:0000256" key="7">
    <source>
        <dbReference type="SAM" id="MobiDB-lite"/>
    </source>
</evidence>
<accession>A0A2V3IRK3</accession>
<feature type="compositionally biased region" description="Pro residues" evidence="7">
    <location>
        <begin position="7"/>
        <end position="28"/>
    </location>
</feature>
<feature type="region of interest" description="Disordered" evidence="7">
    <location>
        <begin position="1"/>
        <end position="28"/>
    </location>
</feature>
<comment type="similarity">
    <text evidence="2">Belongs to the nucleobase:cation symporter-2 (NCS2) (TC 2.A.40) family.</text>
</comment>
<dbReference type="NCBIfam" id="TIGR00801">
    <property type="entry name" value="ncs2"/>
    <property type="match status" value="1"/>
</dbReference>
<keyword evidence="5 8" id="KW-1133">Transmembrane helix</keyword>
<evidence type="ECO:0000313" key="10">
    <source>
        <dbReference type="Proteomes" id="UP000247409"/>
    </source>
</evidence>
<evidence type="ECO:0000256" key="4">
    <source>
        <dbReference type="ARBA" id="ARBA00022692"/>
    </source>
</evidence>
<dbReference type="PANTHER" id="PTHR42810:SF2">
    <property type="entry name" value="PURINE PERMEASE C1399.01C-RELATED"/>
    <property type="match status" value="1"/>
</dbReference>
<keyword evidence="6 8" id="KW-0472">Membrane</keyword>
<feature type="transmembrane region" description="Helical" evidence="8">
    <location>
        <begin position="402"/>
        <end position="424"/>
    </location>
</feature>
<reference evidence="9 10" key="1">
    <citation type="journal article" date="2018" name="Mol. Biol. Evol.">
        <title>Analysis of the draft genome of the red seaweed Gracilariopsis chorda provides insights into genome size evolution in Rhodophyta.</title>
        <authorList>
            <person name="Lee J."/>
            <person name="Yang E.C."/>
            <person name="Graf L."/>
            <person name="Yang J.H."/>
            <person name="Qiu H."/>
            <person name="Zel Zion U."/>
            <person name="Chan C.X."/>
            <person name="Stephens T.G."/>
            <person name="Weber A.P.M."/>
            <person name="Boo G.H."/>
            <person name="Boo S.M."/>
            <person name="Kim K.M."/>
            <person name="Shin Y."/>
            <person name="Jung M."/>
            <person name="Lee S.J."/>
            <person name="Yim H.S."/>
            <person name="Lee J.H."/>
            <person name="Bhattacharya D."/>
            <person name="Yoon H.S."/>
        </authorList>
    </citation>
    <scope>NUCLEOTIDE SEQUENCE [LARGE SCALE GENOMIC DNA]</scope>
    <source>
        <strain evidence="9 10">SKKU-2015</strain>
        <tissue evidence="9">Whole body</tissue>
    </source>
</reference>